<dbReference type="OrthoDB" id="9758820at2"/>
<dbReference type="GO" id="GO:0005829">
    <property type="term" value="C:cytosol"/>
    <property type="evidence" value="ECO:0007669"/>
    <property type="project" value="TreeGrafter"/>
</dbReference>
<gene>
    <name evidence="3" type="ORF">EFBL_1252</name>
</gene>
<feature type="domain" description="FdhE C-terminal" evidence="2">
    <location>
        <begin position="192"/>
        <end position="262"/>
    </location>
</feature>
<evidence type="ECO:0000313" key="3">
    <source>
        <dbReference type="EMBL" id="GAX89628.1"/>
    </source>
</evidence>
<dbReference type="EMBL" id="BDUF01000024">
    <property type="protein sequence ID" value="GAX89628.1"/>
    <property type="molecule type" value="Genomic_DNA"/>
</dbReference>
<dbReference type="PANTHER" id="PTHR37689:SF1">
    <property type="entry name" value="PROTEIN FDHE"/>
    <property type="match status" value="1"/>
</dbReference>
<dbReference type="GO" id="GO:0051604">
    <property type="term" value="P:protein maturation"/>
    <property type="evidence" value="ECO:0007669"/>
    <property type="project" value="TreeGrafter"/>
</dbReference>
<sequence>MSNYVSPEYRELQEKIVQLQTQWQESIEPGIYEHALEALSVNNRIPLVMRLTLPVDSKLYLAWVGQLVDLLADSIQGIESPLRQALKSLDAAMVEEWVAETVAMNTYYFEKFAAKYQLPEWLPHFLAEHAIRPYLRVLAQNCESVVQGSVQAEGGQACPCCGEPVRLGQIVDKGEKVLHCPRCEYNWRENRLKCSHCGNEDFETMHFLTVEGEETAKIHVCEKCGGYVKVIDTRQYLAKPAPALLDLDTVHLDFIAQQNGYSPIS</sequence>
<name>A0A292YIA7_9BACL</name>
<dbReference type="SUPFAM" id="SSF144020">
    <property type="entry name" value="FdhE-like"/>
    <property type="match status" value="1"/>
</dbReference>
<reference evidence="4" key="1">
    <citation type="submission" date="2017-07" db="EMBL/GenBank/DDBJ databases">
        <title>Draft genome sequence of Effusibacillus lacus strain skLN1.</title>
        <authorList>
            <person name="Watanabe M."/>
            <person name="Kojima H."/>
            <person name="Fukui M."/>
        </authorList>
    </citation>
    <scope>NUCLEOTIDE SEQUENCE [LARGE SCALE GENOMIC DNA]</scope>
    <source>
        <strain evidence="4">skLN1</strain>
    </source>
</reference>
<keyword evidence="4" id="KW-1185">Reference proteome</keyword>
<keyword evidence="1" id="KW-0963">Cytoplasm</keyword>
<proteinExistence type="predicted"/>
<organism evidence="3 4">
    <name type="scientific">Effusibacillus lacus</name>
    <dbReference type="NCBI Taxonomy" id="1348429"/>
    <lineage>
        <taxon>Bacteria</taxon>
        <taxon>Bacillati</taxon>
        <taxon>Bacillota</taxon>
        <taxon>Bacilli</taxon>
        <taxon>Bacillales</taxon>
        <taxon>Alicyclobacillaceae</taxon>
        <taxon>Effusibacillus</taxon>
    </lineage>
</organism>
<dbReference type="InterPro" id="IPR024064">
    <property type="entry name" value="FdhE-like_sf"/>
</dbReference>
<protein>
    <submittedName>
        <fullName evidence="3">Formate dehydrogenase</fullName>
    </submittedName>
</protein>
<dbReference type="CDD" id="cd16341">
    <property type="entry name" value="FdhE"/>
    <property type="match status" value="1"/>
</dbReference>
<evidence type="ECO:0000259" key="2">
    <source>
        <dbReference type="Pfam" id="PF24860"/>
    </source>
</evidence>
<dbReference type="PANTHER" id="PTHR37689">
    <property type="entry name" value="PROTEIN FDHE"/>
    <property type="match status" value="1"/>
</dbReference>
<accession>A0A292YIA7</accession>
<dbReference type="Proteomes" id="UP000217785">
    <property type="component" value="Unassembled WGS sequence"/>
</dbReference>
<dbReference type="AlphaFoldDB" id="A0A292YIA7"/>
<dbReference type="InterPro" id="IPR006452">
    <property type="entry name" value="Formate_DH_accessory"/>
</dbReference>
<evidence type="ECO:0000256" key="1">
    <source>
        <dbReference type="ARBA" id="ARBA00022490"/>
    </source>
</evidence>
<dbReference type="InterPro" id="IPR056796">
    <property type="entry name" value="FdhE_C"/>
</dbReference>
<comment type="caution">
    <text evidence="3">The sequence shown here is derived from an EMBL/GenBank/DDBJ whole genome shotgun (WGS) entry which is preliminary data.</text>
</comment>
<dbReference type="Gene3D" id="3.90.1670.10">
    <property type="entry name" value="FdhE-like domain"/>
    <property type="match status" value="1"/>
</dbReference>
<evidence type="ECO:0000313" key="4">
    <source>
        <dbReference type="Proteomes" id="UP000217785"/>
    </source>
</evidence>
<dbReference type="Pfam" id="PF24860">
    <property type="entry name" value="FdhE_C"/>
    <property type="match status" value="1"/>
</dbReference>
<dbReference type="RefSeq" id="WP_096181324.1">
    <property type="nucleotide sequence ID" value="NZ_BDUF01000024.1"/>
</dbReference>
<dbReference type="GO" id="GO:0008199">
    <property type="term" value="F:ferric iron binding"/>
    <property type="evidence" value="ECO:0007669"/>
    <property type="project" value="TreeGrafter"/>
</dbReference>